<reference evidence="1" key="1">
    <citation type="submission" date="2016-03" db="EMBL/GenBank/DDBJ databases">
        <authorList>
            <person name="Ploux O."/>
        </authorList>
    </citation>
    <scope>NUCLEOTIDE SEQUENCE</scope>
    <source>
        <strain evidence="1">UC10</strain>
    </source>
</reference>
<dbReference type="AlphaFoldDB" id="A0A1Y5PCZ9"/>
<proteinExistence type="predicted"/>
<protein>
    <submittedName>
        <fullName evidence="1">Uncharacterized protein</fullName>
    </submittedName>
</protein>
<evidence type="ECO:0000313" key="1">
    <source>
        <dbReference type="EMBL" id="SBS76594.1"/>
    </source>
</evidence>
<sequence>MGRDNITNVTFGTREAGNSGGRIRAVTVSVEPVPIGKNLWAVKVNNGTSGPITDLEVDVYLVDETGSRSESRCLPAKGRFSLEDLAREVFTTTLSGGLGAIGQQAESMYSGLPHGMSFGGPQFGQLGSYAPMMSSHIVNSPQVSAFLRNAQQHMVDRIPRVVPAGQSAGVLYIADAGEVRADLQFADEVGDLWRRRFGEPPEPVLQGE</sequence>
<organism evidence="1">
    <name type="scientific">uncultured Mycobacterium sp</name>
    <dbReference type="NCBI Taxonomy" id="171292"/>
    <lineage>
        <taxon>Bacteria</taxon>
        <taxon>Bacillati</taxon>
        <taxon>Actinomycetota</taxon>
        <taxon>Actinomycetes</taxon>
        <taxon>Mycobacteriales</taxon>
        <taxon>Mycobacteriaceae</taxon>
        <taxon>Mycobacterium</taxon>
        <taxon>environmental samples</taxon>
    </lineage>
</organism>
<dbReference type="EMBL" id="FLQS01000028">
    <property type="protein sequence ID" value="SBS76594.1"/>
    <property type="molecule type" value="Genomic_DNA"/>
</dbReference>
<name>A0A1Y5PCZ9_9MYCO</name>
<accession>A0A1Y5PCZ9</accession>
<gene>
    <name evidence="1" type="ORF">MHPYR_340003</name>
</gene>